<evidence type="ECO:0000313" key="3">
    <source>
        <dbReference type="Proteomes" id="UP001175000"/>
    </source>
</evidence>
<dbReference type="InterPro" id="IPR011990">
    <property type="entry name" value="TPR-like_helical_dom_sf"/>
</dbReference>
<organism evidence="2 3">
    <name type="scientific">Immersiella caudata</name>
    <dbReference type="NCBI Taxonomy" id="314043"/>
    <lineage>
        <taxon>Eukaryota</taxon>
        <taxon>Fungi</taxon>
        <taxon>Dikarya</taxon>
        <taxon>Ascomycota</taxon>
        <taxon>Pezizomycotina</taxon>
        <taxon>Sordariomycetes</taxon>
        <taxon>Sordariomycetidae</taxon>
        <taxon>Sordariales</taxon>
        <taxon>Lasiosphaeriaceae</taxon>
        <taxon>Immersiella</taxon>
    </lineage>
</organism>
<evidence type="ECO:0000256" key="1">
    <source>
        <dbReference type="SAM" id="MobiDB-lite"/>
    </source>
</evidence>
<dbReference type="Proteomes" id="UP001175000">
    <property type="component" value="Unassembled WGS sequence"/>
</dbReference>
<dbReference type="EMBL" id="JAULSU010000003">
    <property type="protein sequence ID" value="KAK0623125.1"/>
    <property type="molecule type" value="Genomic_DNA"/>
</dbReference>
<dbReference type="SUPFAM" id="SSF48452">
    <property type="entry name" value="TPR-like"/>
    <property type="match status" value="1"/>
</dbReference>
<sequence>MAFWNSIIIPLNAWTTTDDKAHLIQPTLQHHSFPVSGLHTIFHEVCSSFHSSDPPSRNGEPSPSDYLPINLSSVAEEPLIFEPQDAPPMPFWEKLADFAPEDLSIEDLHRIATRYVATALEPSSGSTWKGRLQRDHSIDPYMLHWTATVILNTPPSPLWKLAIHMLQTASDLDYAPSTITVLRVILMMTKGGPEASRYRSQFRNTLDKLGRLVQAGENPDAITLQGLLKVRSGNALKALKDFDAAIDAGRRVGDAYAPAPTKQRSRPGGSGDEDAASNQRAPQWMYEADCHVARGRILNQMGNREAALESFSIAALELDSPDGYLELGKNLPLGSPRREECLLKAAMSGKTEACPLLLASETAKSREAGEDKALVEEHLRWAAEWALLGRKIEEAGEDTVPV</sequence>
<name>A0AA39WWZ4_9PEZI</name>
<keyword evidence="3" id="KW-1185">Reference proteome</keyword>
<reference evidence="2" key="1">
    <citation type="submission" date="2023-06" db="EMBL/GenBank/DDBJ databases">
        <title>Genome-scale phylogeny and comparative genomics of the fungal order Sordariales.</title>
        <authorList>
            <consortium name="Lawrence Berkeley National Laboratory"/>
            <person name="Hensen N."/>
            <person name="Bonometti L."/>
            <person name="Westerberg I."/>
            <person name="Brannstrom I.O."/>
            <person name="Guillou S."/>
            <person name="Cros-Aarteil S."/>
            <person name="Calhoun S."/>
            <person name="Haridas S."/>
            <person name="Kuo A."/>
            <person name="Mondo S."/>
            <person name="Pangilinan J."/>
            <person name="Riley R."/>
            <person name="Labutti K."/>
            <person name="Andreopoulos B."/>
            <person name="Lipzen A."/>
            <person name="Chen C."/>
            <person name="Yanf M."/>
            <person name="Daum C."/>
            <person name="Ng V."/>
            <person name="Clum A."/>
            <person name="Steindorff A."/>
            <person name="Ohm R."/>
            <person name="Martin F."/>
            <person name="Silar P."/>
            <person name="Natvig D."/>
            <person name="Lalanne C."/>
            <person name="Gautier V."/>
            <person name="Ament-Velasquez S.L."/>
            <person name="Kruys A."/>
            <person name="Hutchinson M.I."/>
            <person name="Powell A.J."/>
            <person name="Barry K."/>
            <person name="Miller A.N."/>
            <person name="Grigoriev I.V."/>
            <person name="Debuchy R."/>
            <person name="Gladieux P."/>
            <person name="Thoren M.H."/>
            <person name="Johannesson H."/>
        </authorList>
    </citation>
    <scope>NUCLEOTIDE SEQUENCE</scope>
    <source>
        <strain evidence="2">CBS 606.72</strain>
    </source>
</reference>
<accession>A0AA39WWZ4</accession>
<dbReference type="Gene3D" id="1.25.40.10">
    <property type="entry name" value="Tetratricopeptide repeat domain"/>
    <property type="match status" value="1"/>
</dbReference>
<comment type="caution">
    <text evidence="2">The sequence shown here is derived from an EMBL/GenBank/DDBJ whole genome shotgun (WGS) entry which is preliminary data.</text>
</comment>
<feature type="region of interest" description="Disordered" evidence="1">
    <location>
        <begin position="255"/>
        <end position="281"/>
    </location>
</feature>
<dbReference type="AlphaFoldDB" id="A0AA39WWZ4"/>
<protein>
    <submittedName>
        <fullName evidence="2">Uncharacterized protein</fullName>
    </submittedName>
</protein>
<evidence type="ECO:0000313" key="2">
    <source>
        <dbReference type="EMBL" id="KAK0623125.1"/>
    </source>
</evidence>
<proteinExistence type="predicted"/>
<gene>
    <name evidence="2" type="ORF">B0T14DRAFT_494656</name>
</gene>